<keyword evidence="6 9" id="KW-0648">Protein biosynthesis</keyword>
<dbReference type="InterPro" id="IPR009080">
    <property type="entry name" value="tRNAsynth_Ia_anticodon-bd"/>
</dbReference>
<comment type="similarity">
    <text evidence="1 9 10">Belongs to the class-I aminoacyl-tRNA synthetase family.</text>
</comment>
<evidence type="ECO:0000256" key="3">
    <source>
        <dbReference type="ARBA" id="ARBA00022598"/>
    </source>
</evidence>
<dbReference type="Pfam" id="PF03485">
    <property type="entry name" value="Arg_tRNA_synt_N"/>
    <property type="match status" value="1"/>
</dbReference>
<keyword evidence="7 9" id="KW-0030">Aminoacyl-tRNA synthetase</keyword>
<accession>A0A7W6S1A6</accession>
<dbReference type="NCBIfam" id="TIGR00456">
    <property type="entry name" value="argS"/>
    <property type="match status" value="1"/>
</dbReference>
<comment type="subcellular location">
    <subcellularLocation>
        <location evidence="9">Cytoplasm</location>
    </subcellularLocation>
</comment>
<keyword evidence="14" id="KW-1185">Reference proteome</keyword>
<dbReference type="Proteomes" id="UP000555728">
    <property type="component" value="Unassembled WGS sequence"/>
</dbReference>
<dbReference type="InterPro" id="IPR001412">
    <property type="entry name" value="aa-tRNA-synth_I_CS"/>
</dbReference>
<organism evidence="13 14">
    <name type="scientific">Roseospira goensis</name>
    <dbReference type="NCBI Taxonomy" id="391922"/>
    <lineage>
        <taxon>Bacteria</taxon>
        <taxon>Pseudomonadati</taxon>
        <taxon>Pseudomonadota</taxon>
        <taxon>Alphaproteobacteria</taxon>
        <taxon>Rhodospirillales</taxon>
        <taxon>Rhodospirillaceae</taxon>
        <taxon>Roseospira</taxon>
    </lineage>
</organism>
<evidence type="ECO:0000256" key="5">
    <source>
        <dbReference type="ARBA" id="ARBA00022840"/>
    </source>
</evidence>
<dbReference type="GO" id="GO:0006420">
    <property type="term" value="P:arginyl-tRNA aminoacylation"/>
    <property type="evidence" value="ECO:0007669"/>
    <property type="project" value="UniProtKB-UniRule"/>
</dbReference>
<evidence type="ECO:0000259" key="12">
    <source>
        <dbReference type="SMART" id="SM01016"/>
    </source>
</evidence>
<dbReference type="Gene3D" id="3.30.1360.70">
    <property type="entry name" value="Arginyl tRNA synthetase N-terminal domain"/>
    <property type="match status" value="1"/>
</dbReference>
<dbReference type="PANTHER" id="PTHR11956:SF5">
    <property type="entry name" value="ARGININE--TRNA LIGASE, CYTOPLASMIC"/>
    <property type="match status" value="1"/>
</dbReference>
<gene>
    <name evidence="9" type="primary">argS</name>
    <name evidence="13" type="ORF">GGD88_002802</name>
</gene>
<keyword evidence="5 9" id="KW-0067">ATP-binding</keyword>
<keyword evidence="2 9" id="KW-0963">Cytoplasm</keyword>
<dbReference type="SMART" id="SM01016">
    <property type="entry name" value="Arg_tRNA_synt_N"/>
    <property type="match status" value="1"/>
</dbReference>
<evidence type="ECO:0000259" key="11">
    <source>
        <dbReference type="SMART" id="SM00836"/>
    </source>
</evidence>
<dbReference type="InterPro" id="IPR008909">
    <property type="entry name" value="DALR_anticod-bd"/>
</dbReference>
<protein>
    <recommendedName>
        <fullName evidence="9">Arginine--tRNA ligase</fullName>
        <ecNumber evidence="9">6.1.1.19</ecNumber>
    </recommendedName>
    <alternativeName>
        <fullName evidence="9">Arginyl-tRNA synthetase</fullName>
        <shortName evidence="9">ArgRS</shortName>
    </alternativeName>
</protein>
<evidence type="ECO:0000256" key="9">
    <source>
        <dbReference type="HAMAP-Rule" id="MF_00123"/>
    </source>
</evidence>
<dbReference type="InterPro" id="IPR035684">
    <property type="entry name" value="ArgRS_core"/>
</dbReference>
<dbReference type="SUPFAM" id="SSF55190">
    <property type="entry name" value="Arginyl-tRNA synthetase (ArgRS), N-terminal 'additional' domain"/>
    <property type="match status" value="1"/>
</dbReference>
<dbReference type="Gene3D" id="1.10.730.10">
    <property type="entry name" value="Isoleucyl-tRNA Synthetase, Domain 1"/>
    <property type="match status" value="1"/>
</dbReference>
<evidence type="ECO:0000313" key="14">
    <source>
        <dbReference type="Proteomes" id="UP000555728"/>
    </source>
</evidence>
<dbReference type="PROSITE" id="PS00178">
    <property type="entry name" value="AA_TRNA_LIGASE_I"/>
    <property type="match status" value="1"/>
</dbReference>
<name>A0A7W6S1A6_9PROT</name>
<evidence type="ECO:0000256" key="6">
    <source>
        <dbReference type="ARBA" id="ARBA00022917"/>
    </source>
</evidence>
<keyword evidence="3 9" id="KW-0436">Ligase</keyword>
<comment type="caution">
    <text evidence="13">The sequence shown here is derived from an EMBL/GenBank/DDBJ whole genome shotgun (WGS) entry which is preliminary data.</text>
</comment>
<feature type="domain" description="Arginyl tRNA synthetase N-terminal" evidence="12">
    <location>
        <begin position="5"/>
        <end position="94"/>
    </location>
</feature>
<comment type="catalytic activity">
    <reaction evidence="8 9">
        <text>tRNA(Arg) + L-arginine + ATP = L-arginyl-tRNA(Arg) + AMP + diphosphate</text>
        <dbReference type="Rhea" id="RHEA:20301"/>
        <dbReference type="Rhea" id="RHEA-COMP:9658"/>
        <dbReference type="Rhea" id="RHEA-COMP:9673"/>
        <dbReference type="ChEBI" id="CHEBI:30616"/>
        <dbReference type="ChEBI" id="CHEBI:32682"/>
        <dbReference type="ChEBI" id="CHEBI:33019"/>
        <dbReference type="ChEBI" id="CHEBI:78442"/>
        <dbReference type="ChEBI" id="CHEBI:78513"/>
        <dbReference type="ChEBI" id="CHEBI:456215"/>
        <dbReference type="EC" id="6.1.1.19"/>
    </reaction>
</comment>
<dbReference type="Gene3D" id="3.40.50.620">
    <property type="entry name" value="HUPs"/>
    <property type="match status" value="1"/>
</dbReference>
<dbReference type="InterPro" id="IPR014729">
    <property type="entry name" value="Rossmann-like_a/b/a_fold"/>
</dbReference>
<dbReference type="RefSeq" id="WP_184436436.1">
    <property type="nucleotide sequence ID" value="NZ_JACIGI010000026.1"/>
</dbReference>
<dbReference type="GO" id="GO:0005737">
    <property type="term" value="C:cytoplasm"/>
    <property type="evidence" value="ECO:0007669"/>
    <property type="project" value="UniProtKB-SubCell"/>
</dbReference>
<sequence>MNIFAAYKDIVLAELDALTAEGLLPAGLDTGRVTVEPPRDPSHGDMATNAAMVLAKPAGQKPRDLAAALAARLERAAGVTEASVAGPGFINLRLLPAVWLTCLRDCLRAGPAYGDSRIGDRRRVNVEFVSANPTGPMHVGHARGAVVGDALAALLEKAGFRVAREYYINDAGAQVDALARAAHARYLQALGRLGEADIAAMLARKELEYGGDYLVPVGERLAAEFGDAYVDEPEATWLAPVRERAVAMMLDAIKDDLAALGVAFDVFTSERGLVQAGRVDATLAFLEAQDLIYTGVLEPPKGKTPEDWEPRPQTLFRATRFGDDVDRPVRKSDGSWTYFAGDIAYHRDKVERGFSDLINVFGADHGGYVKRLQAVVRAVSDGHAHLDVKLCQLVSLLDRGEPVKMSKRAGTFVTLRDVVNRVGKDVVRFIMLTRKNDAALEFDFAKVTEQSRDNPVWYVQYAHARACSVLRHAETLFPGRDLSPAGLADAAVEVLEAPEERDLVRLLASWPRLVEGAAEAHEPHRVPYFLGEVAAAFHGLWTKGKDDAELRFLVPDDPARSLARLALVQGVATVIASGLQIIGVEPVRELR</sequence>
<dbReference type="AlphaFoldDB" id="A0A7W6S1A6"/>
<reference evidence="13 14" key="1">
    <citation type="submission" date="2020-08" db="EMBL/GenBank/DDBJ databases">
        <title>Genome sequencing of Purple Non-Sulfur Bacteria from various extreme environments.</title>
        <authorList>
            <person name="Mayer M."/>
        </authorList>
    </citation>
    <scope>NUCLEOTIDE SEQUENCE [LARGE SCALE GENOMIC DNA]</scope>
    <source>
        <strain evidence="13 14">JA135</strain>
    </source>
</reference>
<dbReference type="SUPFAM" id="SSF47323">
    <property type="entry name" value="Anticodon-binding domain of a subclass of class I aminoacyl-tRNA synthetases"/>
    <property type="match status" value="1"/>
</dbReference>
<dbReference type="PRINTS" id="PR01038">
    <property type="entry name" value="TRNASYNTHARG"/>
</dbReference>
<dbReference type="InterPro" id="IPR005148">
    <property type="entry name" value="Arg-tRNA-synth_N"/>
</dbReference>
<dbReference type="GO" id="GO:0005524">
    <property type="term" value="F:ATP binding"/>
    <property type="evidence" value="ECO:0007669"/>
    <property type="project" value="UniProtKB-UniRule"/>
</dbReference>
<feature type="domain" description="DALR anticodon binding" evidence="11">
    <location>
        <begin position="459"/>
        <end position="590"/>
    </location>
</feature>
<evidence type="ECO:0000256" key="1">
    <source>
        <dbReference type="ARBA" id="ARBA00005594"/>
    </source>
</evidence>
<dbReference type="Pfam" id="PF05746">
    <property type="entry name" value="DALR_1"/>
    <property type="match status" value="1"/>
</dbReference>
<evidence type="ECO:0000256" key="4">
    <source>
        <dbReference type="ARBA" id="ARBA00022741"/>
    </source>
</evidence>
<dbReference type="EC" id="6.1.1.19" evidence="9"/>
<evidence type="ECO:0000256" key="2">
    <source>
        <dbReference type="ARBA" id="ARBA00022490"/>
    </source>
</evidence>
<evidence type="ECO:0000256" key="7">
    <source>
        <dbReference type="ARBA" id="ARBA00023146"/>
    </source>
</evidence>
<evidence type="ECO:0000256" key="8">
    <source>
        <dbReference type="ARBA" id="ARBA00049339"/>
    </source>
</evidence>
<dbReference type="GO" id="GO:0004814">
    <property type="term" value="F:arginine-tRNA ligase activity"/>
    <property type="evidence" value="ECO:0007669"/>
    <property type="project" value="UniProtKB-UniRule"/>
</dbReference>
<dbReference type="InterPro" id="IPR001278">
    <property type="entry name" value="Arg-tRNA-ligase"/>
</dbReference>
<dbReference type="SMART" id="SM00836">
    <property type="entry name" value="DALR_1"/>
    <property type="match status" value="1"/>
</dbReference>
<evidence type="ECO:0000256" key="10">
    <source>
        <dbReference type="RuleBase" id="RU363038"/>
    </source>
</evidence>
<dbReference type="CDD" id="cd00671">
    <property type="entry name" value="ArgRS_core"/>
    <property type="match status" value="1"/>
</dbReference>
<dbReference type="HAMAP" id="MF_00123">
    <property type="entry name" value="Arg_tRNA_synth"/>
    <property type="match status" value="1"/>
</dbReference>
<keyword evidence="4 9" id="KW-0547">Nucleotide-binding</keyword>
<comment type="subunit">
    <text evidence="9">Monomer.</text>
</comment>
<dbReference type="InterPro" id="IPR036695">
    <property type="entry name" value="Arg-tRNA-synth_N_sf"/>
</dbReference>
<feature type="short sequence motif" description="'HIGH' region" evidence="9">
    <location>
        <begin position="131"/>
        <end position="141"/>
    </location>
</feature>
<proteinExistence type="inferred from homology"/>
<dbReference type="EMBL" id="JACIGI010000026">
    <property type="protein sequence ID" value="MBB4287058.1"/>
    <property type="molecule type" value="Genomic_DNA"/>
</dbReference>
<dbReference type="Pfam" id="PF00750">
    <property type="entry name" value="tRNA-synt_1d"/>
    <property type="match status" value="1"/>
</dbReference>
<evidence type="ECO:0000313" key="13">
    <source>
        <dbReference type="EMBL" id="MBB4287058.1"/>
    </source>
</evidence>
<dbReference type="PANTHER" id="PTHR11956">
    <property type="entry name" value="ARGINYL-TRNA SYNTHETASE"/>
    <property type="match status" value="1"/>
</dbReference>
<dbReference type="SUPFAM" id="SSF52374">
    <property type="entry name" value="Nucleotidylyl transferase"/>
    <property type="match status" value="1"/>
</dbReference>